<organism evidence="1 3">
    <name type="scientific">Orbilia oligospora</name>
    <name type="common">Nematode-trapping fungus</name>
    <name type="synonym">Arthrobotrys oligospora</name>
    <dbReference type="NCBI Taxonomy" id="2813651"/>
    <lineage>
        <taxon>Eukaryota</taxon>
        <taxon>Fungi</taxon>
        <taxon>Dikarya</taxon>
        <taxon>Ascomycota</taxon>
        <taxon>Pezizomycotina</taxon>
        <taxon>Orbiliomycetes</taxon>
        <taxon>Orbiliales</taxon>
        <taxon>Orbiliaceae</taxon>
        <taxon>Orbilia</taxon>
    </lineage>
</organism>
<protein>
    <submittedName>
        <fullName evidence="1">Uncharacterized protein</fullName>
    </submittedName>
</protein>
<dbReference type="AlphaFoldDB" id="A0A7C8JIY4"/>
<proteinExistence type="predicted"/>
<reference evidence="3 4" key="1">
    <citation type="submission" date="2019-06" db="EMBL/GenBank/DDBJ databases">
        <authorList>
            <person name="Palmer J.M."/>
        </authorList>
    </citation>
    <scope>NUCLEOTIDE SEQUENCE [LARGE SCALE GENOMIC DNA]</scope>
    <source>
        <strain evidence="1 3">TWF102</strain>
        <strain evidence="2 4">TWF703</strain>
    </source>
</reference>
<evidence type="ECO:0000313" key="1">
    <source>
        <dbReference type="EMBL" id="KAF3105325.1"/>
    </source>
</evidence>
<dbReference type="EMBL" id="WIQZ01000097">
    <property type="protein sequence ID" value="KAF3124723.1"/>
    <property type="molecule type" value="Genomic_DNA"/>
</dbReference>
<evidence type="ECO:0000313" key="4">
    <source>
        <dbReference type="Proteomes" id="UP000480548"/>
    </source>
</evidence>
<dbReference type="Proteomes" id="UP000475325">
    <property type="component" value="Unassembled WGS sequence"/>
</dbReference>
<evidence type="ECO:0000313" key="3">
    <source>
        <dbReference type="Proteomes" id="UP000475325"/>
    </source>
</evidence>
<evidence type="ECO:0000313" key="2">
    <source>
        <dbReference type="EMBL" id="KAF3124723.1"/>
    </source>
</evidence>
<sequence length="167" mass="19499">MARLFRRFESEPEVYELEFGETLFGFSKKQGKKLTVCYFYDSGQPMEAAFWDEFYRRILRSYSISLNTNLFFATRGDYLRNRDLAYEFDNIPVPCFVLLWEYATSLRIVNATDKDVEKKVRDLIERTAKISPDTTVLPTATRITEALASTCLCTPTQCKFTLPSFNR</sequence>
<dbReference type="Proteomes" id="UP000480548">
    <property type="component" value="Unassembled WGS sequence"/>
</dbReference>
<name>A0A7C8JIY4_ORBOL</name>
<dbReference type="EMBL" id="WIQW01000014">
    <property type="protein sequence ID" value="KAF3105325.1"/>
    <property type="molecule type" value="Genomic_DNA"/>
</dbReference>
<comment type="caution">
    <text evidence="1">The sequence shown here is derived from an EMBL/GenBank/DDBJ whole genome shotgun (WGS) entry which is preliminary data.</text>
</comment>
<gene>
    <name evidence="1" type="ORF">TWF102_002254</name>
    <name evidence="2" type="ORF">TWF703_011229</name>
</gene>
<accession>A0A7C8JIY4</accession>